<dbReference type="InterPro" id="IPR003783">
    <property type="entry name" value="Regulatory_RecX"/>
</dbReference>
<dbReference type="Gene3D" id="1.10.10.10">
    <property type="entry name" value="Winged helix-like DNA-binding domain superfamily/Winged helix DNA-binding domain"/>
    <property type="match status" value="2"/>
</dbReference>
<evidence type="ECO:0000256" key="2">
    <source>
        <dbReference type="ARBA" id="ARBA00009695"/>
    </source>
</evidence>
<comment type="similarity">
    <text evidence="2 5">Belongs to the RecX family.</text>
</comment>
<comment type="caution">
    <text evidence="8">The sequence shown here is derived from an EMBL/GenBank/DDBJ whole genome shotgun (WGS) entry which is preliminary data.</text>
</comment>
<dbReference type="Pfam" id="PF02631">
    <property type="entry name" value="RecX_HTH2"/>
    <property type="match status" value="1"/>
</dbReference>
<evidence type="ECO:0000259" key="7">
    <source>
        <dbReference type="Pfam" id="PF21981"/>
    </source>
</evidence>
<feature type="domain" description="RecX second three-helical" evidence="6">
    <location>
        <begin position="104"/>
        <end position="143"/>
    </location>
</feature>
<evidence type="ECO:0000256" key="3">
    <source>
        <dbReference type="ARBA" id="ARBA00018111"/>
    </source>
</evidence>
<reference evidence="8 9" key="1">
    <citation type="submission" date="2022-01" db="EMBL/GenBank/DDBJ databases">
        <title>Collection of gut derived symbiotic bacterial strains cultured from healthy donors.</title>
        <authorList>
            <person name="Lin H."/>
            <person name="Kohout C."/>
            <person name="Waligurski E."/>
            <person name="Pamer E.G."/>
        </authorList>
    </citation>
    <scope>NUCLEOTIDE SEQUENCE [LARGE SCALE GENOMIC DNA]</scope>
    <source>
        <strain evidence="8 9">DFI.7.58</strain>
    </source>
</reference>
<comment type="subcellular location">
    <subcellularLocation>
        <location evidence="1 5">Cytoplasm</location>
    </subcellularLocation>
</comment>
<dbReference type="InterPro" id="IPR053924">
    <property type="entry name" value="RecX_HTH_2nd"/>
</dbReference>
<evidence type="ECO:0000256" key="1">
    <source>
        <dbReference type="ARBA" id="ARBA00004496"/>
    </source>
</evidence>
<organism evidence="8 9">
    <name type="scientific">Anaeromassilibacillus senegalensis</name>
    <dbReference type="NCBI Taxonomy" id="1673717"/>
    <lineage>
        <taxon>Bacteria</taxon>
        <taxon>Bacillati</taxon>
        <taxon>Bacillota</taxon>
        <taxon>Clostridia</taxon>
        <taxon>Eubacteriales</taxon>
        <taxon>Acutalibacteraceae</taxon>
        <taxon>Anaeromassilibacillus</taxon>
    </lineage>
</organism>
<sequence>MLVTALEPRRKRLTALFLDGELAAKLDSETLLQSGLRIGMELDDEELYRLIQRSDAHRAQEKALYLLEHRSHSKKELADKISRTAGREAAERAAERMEELGLVNDAQYARNLAEELLQRKRFAARRAEYELLQKGIDRALAQEMVEELAPEPEESLRFLLERKYQRSLSDEKGRRRVFAALQRLGYSGEDIRTALRDYIDYENED</sequence>
<evidence type="ECO:0000259" key="6">
    <source>
        <dbReference type="Pfam" id="PF02631"/>
    </source>
</evidence>
<proteinExistence type="inferred from homology"/>
<dbReference type="InterPro" id="IPR036388">
    <property type="entry name" value="WH-like_DNA-bd_sf"/>
</dbReference>
<dbReference type="RefSeq" id="WP_191441783.1">
    <property type="nucleotide sequence ID" value="NZ_JAKNHQ010000024.1"/>
</dbReference>
<dbReference type="Pfam" id="PF21981">
    <property type="entry name" value="RecX_HTH3"/>
    <property type="match status" value="1"/>
</dbReference>
<evidence type="ECO:0000313" key="8">
    <source>
        <dbReference type="EMBL" id="MCG4611838.1"/>
    </source>
</evidence>
<keyword evidence="9" id="KW-1185">Reference proteome</keyword>
<feature type="domain" description="RecX third three-helical" evidence="7">
    <location>
        <begin position="153"/>
        <end position="195"/>
    </location>
</feature>
<keyword evidence="4 5" id="KW-0963">Cytoplasm</keyword>
<protein>
    <recommendedName>
        <fullName evidence="3 5">Regulatory protein RecX</fullName>
    </recommendedName>
</protein>
<dbReference type="InterPro" id="IPR053925">
    <property type="entry name" value="RecX_HTH_3rd"/>
</dbReference>
<evidence type="ECO:0000256" key="5">
    <source>
        <dbReference type="HAMAP-Rule" id="MF_01114"/>
    </source>
</evidence>
<dbReference type="Proteomes" id="UP001298681">
    <property type="component" value="Unassembled WGS sequence"/>
</dbReference>
<dbReference type="EMBL" id="JAKNHQ010000024">
    <property type="protein sequence ID" value="MCG4611838.1"/>
    <property type="molecule type" value="Genomic_DNA"/>
</dbReference>
<evidence type="ECO:0000313" key="9">
    <source>
        <dbReference type="Proteomes" id="UP001298681"/>
    </source>
</evidence>
<dbReference type="HAMAP" id="MF_01114">
    <property type="entry name" value="RecX"/>
    <property type="match status" value="1"/>
</dbReference>
<accession>A0ABS9MMS3</accession>
<name>A0ABS9MMS3_9FIRM</name>
<evidence type="ECO:0000256" key="4">
    <source>
        <dbReference type="ARBA" id="ARBA00022490"/>
    </source>
</evidence>
<comment type="function">
    <text evidence="5">Modulates RecA activity.</text>
</comment>
<dbReference type="PANTHER" id="PTHR33602:SF1">
    <property type="entry name" value="REGULATORY PROTEIN RECX FAMILY PROTEIN"/>
    <property type="match status" value="1"/>
</dbReference>
<gene>
    <name evidence="5" type="primary">recX</name>
    <name evidence="8" type="ORF">L0P57_12955</name>
</gene>
<dbReference type="PANTHER" id="PTHR33602">
    <property type="entry name" value="REGULATORY PROTEIN RECX FAMILY PROTEIN"/>
    <property type="match status" value="1"/>
</dbReference>